<dbReference type="OrthoDB" id="194443at2759"/>
<sequence length="227" mass="26043">MELPEEKKKPKLIGEYFKTDNLAGPPMVRIYVGSQRRLWVLPEEALCDRVKFFKSTFQGGFREGNEKVLELPEDDPVAFGYSLNHILQGWARADDINKLGDPEAVSMAWCRTWVLADKLGCPNLSRHVKTNYFDHLSNLSLGKKMIPPAAAQYLYENTSEPCELRETLVRVAVDTYEAFDCCCEDRMRQWSESAASHPKYLSDIMALLKSRLLKNPPTKDVCEKHRK</sequence>
<dbReference type="PANTHER" id="PTHR47843">
    <property type="entry name" value="BTB DOMAIN-CONTAINING PROTEIN-RELATED"/>
    <property type="match status" value="1"/>
</dbReference>
<reference evidence="1 2" key="1">
    <citation type="submission" date="2016-04" db="EMBL/GenBank/DDBJ databases">
        <title>A degradative enzymes factory behind the ericoid mycorrhizal symbiosis.</title>
        <authorList>
            <consortium name="DOE Joint Genome Institute"/>
            <person name="Martino E."/>
            <person name="Morin E."/>
            <person name="Grelet G."/>
            <person name="Kuo A."/>
            <person name="Kohler A."/>
            <person name="Daghino S."/>
            <person name="Barry K."/>
            <person name="Choi C."/>
            <person name="Cichocki N."/>
            <person name="Clum A."/>
            <person name="Copeland A."/>
            <person name="Hainaut M."/>
            <person name="Haridas S."/>
            <person name="Labutti K."/>
            <person name="Lindquist E."/>
            <person name="Lipzen A."/>
            <person name="Khouja H.-R."/>
            <person name="Murat C."/>
            <person name="Ohm R."/>
            <person name="Olson A."/>
            <person name="Spatafora J."/>
            <person name="Veneault-Fourrey C."/>
            <person name="Henrissat B."/>
            <person name="Grigoriev I."/>
            <person name="Martin F."/>
            <person name="Perotto S."/>
        </authorList>
    </citation>
    <scope>NUCLEOTIDE SEQUENCE [LARGE SCALE GENOMIC DNA]</scope>
    <source>
        <strain evidence="1 2">E</strain>
    </source>
</reference>
<keyword evidence="2" id="KW-1185">Reference proteome</keyword>
<dbReference type="InterPro" id="IPR011333">
    <property type="entry name" value="SKP1/BTB/POZ_sf"/>
</dbReference>
<gene>
    <name evidence="1" type="ORF">K444DRAFT_665898</name>
</gene>
<dbReference type="EMBL" id="KZ613848">
    <property type="protein sequence ID" value="PMD56244.1"/>
    <property type="molecule type" value="Genomic_DNA"/>
</dbReference>
<dbReference type="Proteomes" id="UP000235371">
    <property type="component" value="Unassembled WGS sequence"/>
</dbReference>
<dbReference type="RefSeq" id="XP_024733148.1">
    <property type="nucleotide sequence ID" value="XM_024887136.1"/>
</dbReference>
<evidence type="ECO:0008006" key="3">
    <source>
        <dbReference type="Google" id="ProtNLM"/>
    </source>
</evidence>
<dbReference type="Gene3D" id="3.30.710.10">
    <property type="entry name" value="Potassium Channel Kv1.1, Chain A"/>
    <property type="match status" value="1"/>
</dbReference>
<evidence type="ECO:0000313" key="1">
    <source>
        <dbReference type="EMBL" id="PMD56244.1"/>
    </source>
</evidence>
<dbReference type="InParanoid" id="A0A2J6SZQ6"/>
<organism evidence="1 2">
    <name type="scientific">Hyaloscypha bicolor E</name>
    <dbReference type="NCBI Taxonomy" id="1095630"/>
    <lineage>
        <taxon>Eukaryota</taxon>
        <taxon>Fungi</taxon>
        <taxon>Dikarya</taxon>
        <taxon>Ascomycota</taxon>
        <taxon>Pezizomycotina</taxon>
        <taxon>Leotiomycetes</taxon>
        <taxon>Helotiales</taxon>
        <taxon>Hyaloscyphaceae</taxon>
        <taxon>Hyaloscypha</taxon>
        <taxon>Hyaloscypha bicolor</taxon>
    </lineage>
</organism>
<proteinExistence type="predicted"/>
<accession>A0A2J6SZQ6</accession>
<dbReference type="AlphaFoldDB" id="A0A2J6SZQ6"/>
<protein>
    <recommendedName>
        <fullName evidence="3">BTB domain-containing protein</fullName>
    </recommendedName>
</protein>
<dbReference type="GeneID" id="36595212"/>
<name>A0A2J6SZQ6_9HELO</name>
<evidence type="ECO:0000313" key="2">
    <source>
        <dbReference type="Proteomes" id="UP000235371"/>
    </source>
</evidence>